<gene>
    <name evidence="1" type="ORF">DEM27_24000</name>
    <name evidence="2" type="ORF">DEM27_24840</name>
</gene>
<dbReference type="EMBL" id="QFBC01000014">
    <property type="protein sequence ID" value="PWE53764.1"/>
    <property type="molecule type" value="Genomic_DNA"/>
</dbReference>
<reference evidence="1 3" key="1">
    <citation type="submission" date="2018-05" db="EMBL/GenBank/DDBJ databases">
        <title>The draft genome of strain NS-104.</title>
        <authorList>
            <person name="Hang P."/>
            <person name="Jiang J."/>
        </authorList>
    </citation>
    <scope>NUCLEOTIDE SEQUENCE [LARGE SCALE GENOMIC DNA]</scope>
    <source>
        <strain evidence="1 3">NS-104</strain>
    </source>
</reference>
<dbReference type="EMBL" id="QFBC01000014">
    <property type="protein sequence ID" value="PWE53617.1"/>
    <property type="molecule type" value="Genomic_DNA"/>
</dbReference>
<dbReference type="Proteomes" id="UP000245252">
    <property type="component" value="Unassembled WGS sequence"/>
</dbReference>
<evidence type="ECO:0000313" key="1">
    <source>
        <dbReference type="EMBL" id="PWE53617.1"/>
    </source>
</evidence>
<organism evidence="1 3">
    <name type="scientific">Metarhizobium album</name>
    <dbReference type="NCBI Taxonomy" id="2182425"/>
    <lineage>
        <taxon>Bacteria</taxon>
        <taxon>Pseudomonadati</taxon>
        <taxon>Pseudomonadota</taxon>
        <taxon>Alphaproteobacteria</taxon>
        <taxon>Hyphomicrobiales</taxon>
        <taxon>Rhizobiaceae</taxon>
        <taxon>Metarhizobium</taxon>
    </lineage>
</organism>
<dbReference type="OrthoDB" id="7281440at2"/>
<evidence type="ECO:0000313" key="3">
    <source>
        <dbReference type="Proteomes" id="UP000245252"/>
    </source>
</evidence>
<dbReference type="AlphaFoldDB" id="A0A2U2DJX3"/>
<sequence>MDRRTILTGFVAVGAAPIILAQTRPVLAATPMAAMPVTSFADVKTAAQFYSTVIGRAEISLATSQVASEKATQKNSLEFAGFELGEAITVNMVLKDTGAMGPGMDADAHGMVEKVVSAGKGKAFDKAYIGLQLENHEYLRDLADAFVHNSTGVTDHAEVQGRHLSMLMLAVFKEHVAICKRITKELDA</sequence>
<dbReference type="RefSeq" id="WP_109460785.1">
    <property type="nucleotide sequence ID" value="NZ_QFBC01000014.1"/>
</dbReference>
<protein>
    <submittedName>
        <fullName evidence="1">Uncharacterized protein</fullName>
    </submittedName>
</protein>
<comment type="caution">
    <text evidence="1">The sequence shown here is derived from an EMBL/GenBank/DDBJ whole genome shotgun (WGS) entry which is preliminary data.</text>
</comment>
<proteinExistence type="predicted"/>
<evidence type="ECO:0000313" key="2">
    <source>
        <dbReference type="EMBL" id="PWE53764.1"/>
    </source>
</evidence>
<name>A0A2U2DJX3_9HYPH</name>
<accession>A0A2U2DJX3</accession>
<keyword evidence="3" id="KW-1185">Reference proteome</keyword>